<dbReference type="Proteomes" id="UP000595897">
    <property type="component" value="Chromosome"/>
</dbReference>
<dbReference type="InterPro" id="IPR016621">
    <property type="entry name" value="UCP014543"/>
</dbReference>
<dbReference type="RefSeq" id="WP_271715833.1">
    <property type="nucleotide sequence ID" value="NZ_AP024169.1"/>
</dbReference>
<evidence type="ECO:0000313" key="2">
    <source>
        <dbReference type="Proteomes" id="UP000595897"/>
    </source>
</evidence>
<dbReference type="Pfam" id="PF12646">
    <property type="entry name" value="DUF3783"/>
    <property type="match status" value="1"/>
</dbReference>
<dbReference type="AlphaFoldDB" id="A0A7R7EKT9"/>
<reference evidence="1 2" key="1">
    <citation type="submission" date="2020-11" db="EMBL/GenBank/DDBJ databases">
        <title>Draft genome sequencing of a Lachnospiraceae strain isolated from anoxic soil subjected to BSD treatment.</title>
        <authorList>
            <person name="Uek A."/>
            <person name="Tonouchi A."/>
        </authorList>
    </citation>
    <scope>NUCLEOTIDE SEQUENCE [LARGE SCALE GENOMIC DNA]</scope>
    <source>
        <strain evidence="1 2">TB5</strain>
    </source>
</reference>
<dbReference type="KEGG" id="ahb:bsdtb5_19220"/>
<protein>
    <recommendedName>
        <fullName evidence="3">DUF3783 domain-containing protein</fullName>
    </recommendedName>
</protein>
<gene>
    <name evidence="1" type="ORF">bsdtb5_19220</name>
</gene>
<name>A0A7R7EKT9_9FIRM</name>
<accession>A0A7R7EKT9</accession>
<sequence length="128" mass="15054">MEQSKILLYNLKSAKGSKIEKLCKRLSIEVKHVVEEEYLNSIGNLAGTLEKKEDNQLNGRTEEAFQDEMFIMVNFTDSLLDQFLKEYRKTHIDSVSLRAIMTPNNQVWNSYELYHELCRERDAMKAFE</sequence>
<proteinExistence type="predicted"/>
<organism evidence="1 2">
    <name type="scientific">Anaeromicropila herbilytica</name>
    <dbReference type="NCBI Taxonomy" id="2785025"/>
    <lineage>
        <taxon>Bacteria</taxon>
        <taxon>Bacillati</taxon>
        <taxon>Bacillota</taxon>
        <taxon>Clostridia</taxon>
        <taxon>Lachnospirales</taxon>
        <taxon>Lachnospiraceae</taxon>
        <taxon>Anaeromicropila</taxon>
    </lineage>
</organism>
<dbReference type="EMBL" id="AP024169">
    <property type="protein sequence ID" value="BCN30627.1"/>
    <property type="molecule type" value="Genomic_DNA"/>
</dbReference>
<evidence type="ECO:0000313" key="1">
    <source>
        <dbReference type="EMBL" id="BCN30627.1"/>
    </source>
</evidence>
<evidence type="ECO:0008006" key="3">
    <source>
        <dbReference type="Google" id="ProtNLM"/>
    </source>
</evidence>
<keyword evidence="2" id="KW-1185">Reference proteome</keyword>